<dbReference type="InterPro" id="IPR017503">
    <property type="entry name" value="Sortase_SrtB_sig_QVPTGV"/>
</dbReference>
<evidence type="ECO:0000313" key="2">
    <source>
        <dbReference type="EMBL" id="HJC88165.1"/>
    </source>
</evidence>
<dbReference type="NCBIfam" id="TIGR03065">
    <property type="entry name" value="srtB_sig_QVPTGV"/>
    <property type="match status" value="1"/>
</dbReference>
<evidence type="ECO:0000313" key="3">
    <source>
        <dbReference type="Proteomes" id="UP000823922"/>
    </source>
</evidence>
<keyword evidence="1" id="KW-0812">Transmembrane</keyword>
<keyword evidence="1" id="KW-0472">Membrane</keyword>
<evidence type="ECO:0000256" key="1">
    <source>
        <dbReference type="SAM" id="Phobius"/>
    </source>
</evidence>
<organism evidence="2 3">
    <name type="scientific">Candidatus Eisenbergiella intestinigallinarum</name>
    <dbReference type="NCBI Taxonomy" id="2838549"/>
    <lineage>
        <taxon>Bacteria</taxon>
        <taxon>Bacillati</taxon>
        <taxon>Bacillota</taxon>
        <taxon>Clostridia</taxon>
        <taxon>Lachnospirales</taxon>
        <taxon>Lachnospiraceae</taxon>
        <taxon>Eisenbergiella</taxon>
    </lineage>
</organism>
<reference evidence="2" key="1">
    <citation type="journal article" date="2021" name="PeerJ">
        <title>Extensive microbial diversity within the chicken gut microbiome revealed by metagenomics and culture.</title>
        <authorList>
            <person name="Gilroy R."/>
            <person name="Ravi A."/>
            <person name="Getino M."/>
            <person name="Pursley I."/>
            <person name="Horton D.L."/>
            <person name="Alikhan N.F."/>
            <person name="Baker D."/>
            <person name="Gharbi K."/>
            <person name="Hall N."/>
            <person name="Watson M."/>
            <person name="Adriaenssens E.M."/>
            <person name="Foster-Nyarko E."/>
            <person name="Jarju S."/>
            <person name="Secka A."/>
            <person name="Antonio M."/>
            <person name="Oren A."/>
            <person name="Chaudhuri R.R."/>
            <person name="La Ragione R."/>
            <person name="Hildebrand F."/>
            <person name="Pallen M.J."/>
        </authorList>
    </citation>
    <scope>NUCLEOTIDE SEQUENCE</scope>
    <source>
        <strain evidence="2">ChiBcec1-1630</strain>
    </source>
</reference>
<reference evidence="2" key="2">
    <citation type="submission" date="2021-04" db="EMBL/GenBank/DDBJ databases">
        <authorList>
            <person name="Gilroy R."/>
        </authorList>
    </citation>
    <scope>NUCLEOTIDE SEQUENCE</scope>
    <source>
        <strain evidence="2">ChiBcec1-1630</strain>
    </source>
</reference>
<dbReference type="Proteomes" id="UP000823922">
    <property type="component" value="Unassembled WGS sequence"/>
</dbReference>
<protein>
    <submittedName>
        <fullName evidence="2">QVPTGV class sortase B protein-sorting domain-containing protein</fullName>
    </submittedName>
</protein>
<sequence length="76" mass="8323">DCSGEGYVTKIDNEKVEDGNYTSTGNLNADKTIVYENIRNASTPTGVVLNIAPYIAMVALAGVLAFVFLRRRHNNF</sequence>
<proteinExistence type="predicted"/>
<dbReference type="AlphaFoldDB" id="A0A9D2QK66"/>
<feature type="transmembrane region" description="Helical" evidence="1">
    <location>
        <begin position="51"/>
        <end position="69"/>
    </location>
</feature>
<dbReference type="CDD" id="cd12087">
    <property type="entry name" value="TM_EGFR-like"/>
    <property type="match status" value="1"/>
</dbReference>
<feature type="non-terminal residue" evidence="2">
    <location>
        <position position="1"/>
    </location>
</feature>
<name>A0A9D2QK66_9FIRM</name>
<gene>
    <name evidence="2" type="ORF">H9926_09135</name>
</gene>
<keyword evidence="1" id="KW-1133">Transmembrane helix</keyword>
<accession>A0A9D2QK66</accession>
<comment type="caution">
    <text evidence="2">The sequence shown here is derived from an EMBL/GenBank/DDBJ whole genome shotgun (WGS) entry which is preliminary data.</text>
</comment>
<dbReference type="EMBL" id="DWVS01000227">
    <property type="protein sequence ID" value="HJC88165.1"/>
    <property type="molecule type" value="Genomic_DNA"/>
</dbReference>